<proteinExistence type="predicted"/>
<feature type="chain" id="PRO_5034656790" evidence="1">
    <location>
        <begin position="28"/>
        <end position="251"/>
    </location>
</feature>
<evidence type="ECO:0000259" key="2">
    <source>
        <dbReference type="Pfam" id="PF11738"/>
    </source>
</evidence>
<evidence type="ECO:0000313" key="5">
    <source>
        <dbReference type="Proteomes" id="UP000662088"/>
    </source>
</evidence>
<evidence type="ECO:0000256" key="1">
    <source>
        <dbReference type="SAM" id="SignalP"/>
    </source>
</evidence>
<keyword evidence="5" id="KW-1185">Reference proteome</keyword>
<evidence type="ECO:0000259" key="3">
    <source>
        <dbReference type="Pfam" id="PF13739"/>
    </source>
</evidence>
<dbReference type="InterPro" id="IPR021729">
    <property type="entry name" value="DUF3298"/>
</dbReference>
<protein>
    <submittedName>
        <fullName evidence="4">DUF3298 and DUF4163 domain-containing protein</fullName>
    </submittedName>
</protein>
<dbReference type="Gene3D" id="3.30.565.40">
    <property type="entry name" value="Fervidobacterium nodosum Rt17-B1 like"/>
    <property type="match status" value="1"/>
</dbReference>
<dbReference type="Proteomes" id="UP000662088">
    <property type="component" value="Unassembled WGS sequence"/>
</dbReference>
<dbReference type="Pfam" id="PF13739">
    <property type="entry name" value="PdaC"/>
    <property type="match status" value="1"/>
</dbReference>
<gene>
    <name evidence="4" type="ORF">H8R92_06160</name>
</gene>
<feature type="signal peptide" evidence="1">
    <location>
        <begin position="1"/>
        <end position="27"/>
    </location>
</feature>
<comment type="caution">
    <text evidence="4">The sequence shown here is derived from an EMBL/GenBank/DDBJ whole genome shotgun (WGS) entry which is preliminary data.</text>
</comment>
<dbReference type="InterPro" id="IPR037126">
    <property type="entry name" value="PdaC/RsiV-like_sf"/>
</dbReference>
<dbReference type="InterPro" id="IPR025303">
    <property type="entry name" value="PdaC"/>
</dbReference>
<dbReference type="Pfam" id="PF11738">
    <property type="entry name" value="DUF3298"/>
    <property type="match status" value="1"/>
</dbReference>
<reference evidence="4" key="1">
    <citation type="submission" date="2020-08" db="EMBL/GenBank/DDBJ databases">
        <title>Genome public.</title>
        <authorList>
            <person name="Liu C."/>
            <person name="Sun Q."/>
        </authorList>
    </citation>
    <scope>NUCLEOTIDE SEQUENCE</scope>
    <source>
        <strain evidence="4">NSJ-42</strain>
    </source>
</reference>
<name>A0A8I0ADG7_9CLOT</name>
<feature type="domain" description="Deacetylase PdaC" evidence="3">
    <location>
        <begin position="46"/>
        <end position="139"/>
    </location>
</feature>
<feature type="domain" description="DUF3298" evidence="2">
    <location>
        <begin position="157"/>
        <end position="232"/>
    </location>
</feature>
<evidence type="ECO:0000313" key="4">
    <source>
        <dbReference type="EMBL" id="MBC5640023.1"/>
    </source>
</evidence>
<dbReference type="EMBL" id="JACOOQ010000008">
    <property type="protein sequence ID" value="MBC5640023.1"/>
    <property type="molecule type" value="Genomic_DNA"/>
</dbReference>
<keyword evidence="1" id="KW-0732">Signal</keyword>
<dbReference type="AlphaFoldDB" id="A0A8I0ADG7"/>
<dbReference type="Gene3D" id="3.90.640.20">
    <property type="entry name" value="Heat-shock cognate protein, ATPase"/>
    <property type="match status" value="1"/>
</dbReference>
<dbReference type="RefSeq" id="WP_186834983.1">
    <property type="nucleotide sequence ID" value="NZ_JACOOQ010000008.1"/>
</dbReference>
<accession>A0A8I0ADG7</accession>
<organism evidence="4 5">
    <name type="scientific">Clostridium lentum</name>
    <dbReference type="NCBI Taxonomy" id="2763037"/>
    <lineage>
        <taxon>Bacteria</taxon>
        <taxon>Bacillati</taxon>
        <taxon>Bacillota</taxon>
        <taxon>Clostridia</taxon>
        <taxon>Eubacteriales</taxon>
        <taxon>Clostridiaceae</taxon>
        <taxon>Clostridium</taxon>
    </lineage>
</organism>
<sequence>MKCLKKAILLTCGVLFLLTSYPQGVLIDCVLNNYAEKYKVVDKKYKSENDYLIIDVIIPAIENIDSNPNIDKLNNNIIKWTEDWINDVKKISDEYFKGLVPPPIGPYQLYSRYKVTNSQNITSFYIDYYQFTGGAHGITTRLSYNVDNITGKELKLSDLFKGGYEYKNVINLEIANAIQFDKDKYFTGKDGFKGISEKQGFYVSSGNVVIYFNVYEIAPYVTGIPEFYIPFEKFDQKELKYELQPYNIKNI</sequence>